<evidence type="ECO:0000313" key="4">
    <source>
        <dbReference type="Proteomes" id="UP000593567"/>
    </source>
</evidence>
<comment type="caution">
    <text evidence="3">The sequence shown here is derived from an EMBL/GenBank/DDBJ whole genome shotgun (WGS) entry which is preliminary data.</text>
</comment>
<dbReference type="SUPFAM" id="SSF57362">
    <property type="entry name" value="BPTI-like"/>
    <property type="match status" value="1"/>
</dbReference>
<keyword evidence="4" id="KW-1185">Reference proteome</keyword>
<protein>
    <recommendedName>
        <fullName evidence="2">BPTI/Kunitz inhibitor domain-containing protein</fullName>
    </recommendedName>
</protein>
<reference evidence="3" key="1">
    <citation type="submission" date="2020-06" db="EMBL/GenBank/DDBJ databases">
        <title>Draft genome of Bugula neritina, a colonial animal packing powerful symbionts and potential medicines.</title>
        <authorList>
            <person name="Rayko M."/>
        </authorList>
    </citation>
    <scope>NUCLEOTIDE SEQUENCE [LARGE SCALE GENOMIC DNA]</scope>
    <source>
        <strain evidence="3">Kwan_BN1</strain>
    </source>
</reference>
<sequence>MTQHSVLVISLLLAVAGLAFGSDRQCMHEPDSGHRAANHQRTTRYYYSPLDKRCKPFTFYGSGGNGNNFE</sequence>
<dbReference type="Gene3D" id="4.10.410.10">
    <property type="entry name" value="Pancreatic trypsin inhibitor Kunitz domain"/>
    <property type="match status" value="1"/>
</dbReference>
<dbReference type="InterPro" id="IPR036880">
    <property type="entry name" value="Kunitz_BPTI_sf"/>
</dbReference>
<dbReference type="AlphaFoldDB" id="A0A7J7IRJ5"/>
<dbReference type="EMBL" id="VXIV02003509">
    <property type="protein sequence ID" value="KAF6016572.1"/>
    <property type="molecule type" value="Genomic_DNA"/>
</dbReference>
<evidence type="ECO:0000313" key="3">
    <source>
        <dbReference type="EMBL" id="KAF6016572.1"/>
    </source>
</evidence>
<evidence type="ECO:0000259" key="2">
    <source>
        <dbReference type="PROSITE" id="PS50279"/>
    </source>
</evidence>
<gene>
    <name evidence="3" type="ORF">EB796_025116</name>
</gene>
<keyword evidence="1" id="KW-0732">Signal</keyword>
<feature type="chain" id="PRO_5029808223" description="BPTI/Kunitz inhibitor domain-containing protein" evidence="1">
    <location>
        <begin position="22"/>
        <end position="70"/>
    </location>
</feature>
<feature type="domain" description="BPTI/Kunitz inhibitor" evidence="2">
    <location>
        <begin position="26"/>
        <end position="70"/>
    </location>
</feature>
<proteinExistence type="predicted"/>
<evidence type="ECO:0000256" key="1">
    <source>
        <dbReference type="SAM" id="SignalP"/>
    </source>
</evidence>
<dbReference type="OrthoDB" id="4473401at2759"/>
<dbReference type="GO" id="GO:0004867">
    <property type="term" value="F:serine-type endopeptidase inhibitor activity"/>
    <property type="evidence" value="ECO:0007669"/>
    <property type="project" value="InterPro"/>
</dbReference>
<dbReference type="PROSITE" id="PS50279">
    <property type="entry name" value="BPTI_KUNITZ_2"/>
    <property type="match status" value="1"/>
</dbReference>
<feature type="signal peptide" evidence="1">
    <location>
        <begin position="1"/>
        <end position="21"/>
    </location>
</feature>
<dbReference type="Proteomes" id="UP000593567">
    <property type="component" value="Unassembled WGS sequence"/>
</dbReference>
<dbReference type="SMART" id="SM00131">
    <property type="entry name" value="KU"/>
    <property type="match status" value="1"/>
</dbReference>
<accession>A0A7J7IRJ5</accession>
<organism evidence="3 4">
    <name type="scientific">Bugula neritina</name>
    <name type="common">Brown bryozoan</name>
    <name type="synonym">Sertularia neritina</name>
    <dbReference type="NCBI Taxonomy" id="10212"/>
    <lineage>
        <taxon>Eukaryota</taxon>
        <taxon>Metazoa</taxon>
        <taxon>Spiralia</taxon>
        <taxon>Lophotrochozoa</taxon>
        <taxon>Bryozoa</taxon>
        <taxon>Gymnolaemata</taxon>
        <taxon>Cheilostomatida</taxon>
        <taxon>Flustrina</taxon>
        <taxon>Buguloidea</taxon>
        <taxon>Bugulidae</taxon>
        <taxon>Bugula</taxon>
    </lineage>
</organism>
<dbReference type="InterPro" id="IPR002223">
    <property type="entry name" value="Kunitz_BPTI"/>
</dbReference>
<name>A0A7J7IRJ5_BUGNE</name>
<dbReference type="Pfam" id="PF00014">
    <property type="entry name" value="Kunitz_BPTI"/>
    <property type="match status" value="1"/>
</dbReference>